<feature type="domain" description="LamG-like jellyroll fold" evidence="5">
    <location>
        <begin position="89"/>
        <end position="219"/>
    </location>
</feature>
<keyword evidence="3" id="KW-1133">Transmembrane helix</keyword>
<dbReference type="AlphaFoldDB" id="A0A1G8LMR4"/>
<keyword evidence="3" id="KW-0812">Transmembrane</keyword>
<protein>
    <submittedName>
        <fullName evidence="6">VPLPA-CTERM protein sorting domain-containing protein</fullName>
    </submittedName>
</protein>
<keyword evidence="2" id="KW-1015">Disulfide bond</keyword>
<evidence type="ECO:0000256" key="4">
    <source>
        <dbReference type="SAM" id="SignalP"/>
    </source>
</evidence>
<evidence type="ECO:0000256" key="2">
    <source>
        <dbReference type="ARBA" id="ARBA00023157"/>
    </source>
</evidence>
<dbReference type="Pfam" id="PF13385">
    <property type="entry name" value="Laminin_G_3"/>
    <property type="match status" value="1"/>
</dbReference>
<keyword evidence="1 4" id="KW-0732">Signal</keyword>
<sequence>MKRISLTLAFIAATVSPALAAPISPLAIYTFENGLVTDDSGNGNTGTDLGGVSLLAGAGHDGGTAAQFSALAGRTGIDTGIDINRGVLAEMTMGAWVNLTSLTGIPKVLSHDDFGYDRSLGVDYRGDDPGVGFAAFTGSYVADAPGTATTGSWVHLAVVYSGASSALYLNGSAAASFTDLSAANDSVFNLHIGTNPGFNEDWIGLVDDVFVYGRALSASDIGDIYANGFGAAPIPLPAGLPLLLAGLGGLALVRRKKRC</sequence>
<keyword evidence="7" id="KW-1185">Reference proteome</keyword>
<dbReference type="InterPro" id="IPR022472">
    <property type="entry name" value="VPLPA-CTERM"/>
</dbReference>
<evidence type="ECO:0000256" key="1">
    <source>
        <dbReference type="ARBA" id="ARBA00022729"/>
    </source>
</evidence>
<evidence type="ECO:0000313" key="6">
    <source>
        <dbReference type="EMBL" id="SDI56500.1"/>
    </source>
</evidence>
<dbReference type="SMART" id="SM00560">
    <property type="entry name" value="LamGL"/>
    <property type="match status" value="1"/>
</dbReference>
<evidence type="ECO:0000313" key="7">
    <source>
        <dbReference type="Proteomes" id="UP000199340"/>
    </source>
</evidence>
<feature type="chain" id="PRO_5011747183" evidence="4">
    <location>
        <begin position="21"/>
        <end position="259"/>
    </location>
</feature>
<feature type="transmembrane region" description="Helical" evidence="3">
    <location>
        <begin position="234"/>
        <end position="253"/>
    </location>
</feature>
<dbReference type="InterPro" id="IPR013320">
    <property type="entry name" value="ConA-like_dom_sf"/>
</dbReference>
<dbReference type="OrthoDB" id="9773411at2"/>
<dbReference type="InterPro" id="IPR006558">
    <property type="entry name" value="LamG-like"/>
</dbReference>
<evidence type="ECO:0000259" key="5">
    <source>
        <dbReference type="SMART" id="SM00560"/>
    </source>
</evidence>
<gene>
    <name evidence="6" type="ORF">SAMN05421850_103359</name>
</gene>
<evidence type="ECO:0000256" key="3">
    <source>
        <dbReference type="SAM" id="Phobius"/>
    </source>
</evidence>
<dbReference type="SUPFAM" id="SSF49899">
    <property type="entry name" value="Concanavalin A-like lectins/glucanases"/>
    <property type="match status" value="1"/>
</dbReference>
<accession>A0A1G8LMR4</accession>
<feature type="signal peptide" evidence="4">
    <location>
        <begin position="1"/>
        <end position="20"/>
    </location>
</feature>
<keyword evidence="3" id="KW-0472">Membrane</keyword>
<dbReference type="RefSeq" id="WP_090028354.1">
    <property type="nucleotide sequence ID" value="NZ_FNEB01000003.1"/>
</dbReference>
<dbReference type="NCBIfam" id="TIGR03370">
    <property type="entry name" value="VPLPA-CTERM"/>
    <property type="match status" value="1"/>
</dbReference>
<dbReference type="Gene3D" id="2.60.120.200">
    <property type="match status" value="1"/>
</dbReference>
<dbReference type="Proteomes" id="UP000199340">
    <property type="component" value="Unassembled WGS sequence"/>
</dbReference>
<proteinExistence type="predicted"/>
<organism evidence="6 7">
    <name type="scientific">Lutimaribacter saemankumensis</name>
    <dbReference type="NCBI Taxonomy" id="490829"/>
    <lineage>
        <taxon>Bacteria</taxon>
        <taxon>Pseudomonadati</taxon>
        <taxon>Pseudomonadota</taxon>
        <taxon>Alphaproteobacteria</taxon>
        <taxon>Rhodobacterales</taxon>
        <taxon>Roseobacteraceae</taxon>
        <taxon>Lutimaribacter</taxon>
    </lineage>
</organism>
<name>A0A1G8LMR4_9RHOB</name>
<dbReference type="EMBL" id="FNEB01000003">
    <property type="protein sequence ID" value="SDI56500.1"/>
    <property type="molecule type" value="Genomic_DNA"/>
</dbReference>
<dbReference type="STRING" id="490829.SAMN05421850_103359"/>
<reference evidence="6 7" key="1">
    <citation type="submission" date="2016-10" db="EMBL/GenBank/DDBJ databases">
        <authorList>
            <person name="de Groot N.N."/>
        </authorList>
    </citation>
    <scope>NUCLEOTIDE SEQUENCE [LARGE SCALE GENOMIC DNA]</scope>
    <source>
        <strain evidence="6 7">DSM 28010</strain>
    </source>
</reference>